<dbReference type="GO" id="GO:0071014">
    <property type="term" value="C:post-mRNA release spliceosomal complex"/>
    <property type="evidence" value="ECO:0007669"/>
    <property type="project" value="TreeGrafter"/>
</dbReference>
<evidence type="ECO:0000256" key="8">
    <source>
        <dbReference type="SAM" id="Coils"/>
    </source>
</evidence>
<evidence type="ECO:0000256" key="1">
    <source>
        <dbReference type="ARBA" id="ARBA00004123"/>
    </source>
</evidence>
<evidence type="ECO:0000256" key="7">
    <source>
        <dbReference type="RuleBase" id="RU367148"/>
    </source>
</evidence>
<proteinExistence type="inferred from homology"/>
<sequence>MIKKQARGELEGKLDSFTDRLEDLRLRRNEARSQNFEQVNEECKRNNMEKNFETKKARAEAKLKKIEDQKEAETKGESYNANVRLTQTALEIDDYNRKRKKSDADPGFSDYAACHLRRYNKNIRLLQPDLEKYEKIKASGRHVIDTSGPGVLDLFSYSEPPDEAVEKVVNDVKKQRERREKLSRRRPYNPDIDIDYINERNRRYNIKTQQFYGKYSQDIKNDLERGTAL</sequence>
<dbReference type="GO" id="GO:0000398">
    <property type="term" value="P:mRNA splicing, via spliceosome"/>
    <property type="evidence" value="ECO:0007669"/>
    <property type="project" value="UniProtKB-UniRule"/>
</dbReference>
<evidence type="ECO:0000313" key="10">
    <source>
        <dbReference type="Proteomes" id="UP000031668"/>
    </source>
</evidence>
<dbReference type="GO" id="GO:0000974">
    <property type="term" value="C:Prp19 complex"/>
    <property type="evidence" value="ECO:0007669"/>
    <property type="project" value="TreeGrafter"/>
</dbReference>
<evidence type="ECO:0000256" key="3">
    <source>
        <dbReference type="ARBA" id="ARBA00022664"/>
    </source>
</evidence>
<dbReference type="Pfam" id="PF08231">
    <property type="entry name" value="SYF2"/>
    <property type="match status" value="1"/>
</dbReference>
<comment type="function">
    <text evidence="7">Involved in pre-mRNA splicing.</text>
</comment>
<dbReference type="EMBL" id="JWZT01000796">
    <property type="protein sequence ID" value="KII73509.1"/>
    <property type="molecule type" value="Genomic_DNA"/>
</dbReference>
<reference evidence="9 10" key="1">
    <citation type="journal article" date="2014" name="Genome Biol. Evol.">
        <title>The genome of the myxosporean Thelohanellus kitauei shows adaptations to nutrient acquisition within its fish host.</title>
        <authorList>
            <person name="Yang Y."/>
            <person name="Xiong J."/>
            <person name="Zhou Z."/>
            <person name="Huo F."/>
            <person name="Miao W."/>
            <person name="Ran C."/>
            <person name="Liu Y."/>
            <person name="Zhang J."/>
            <person name="Feng J."/>
            <person name="Wang M."/>
            <person name="Wang M."/>
            <person name="Wang L."/>
            <person name="Yao B."/>
        </authorList>
    </citation>
    <scope>NUCLEOTIDE SEQUENCE [LARGE SCALE GENOMIC DNA]</scope>
    <source>
        <strain evidence="9">Wuqing</strain>
    </source>
</reference>
<comment type="subcellular location">
    <subcellularLocation>
        <location evidence="1 7">Nucleus</location>
    </subcellularLocation>
</comment>
<dbReference type="PANTHER" id="PTHR13264">
    <property type="entry name" value="GCIP-INTERACTING PROTEIN P29"/>
    <property type="match status" value="1"/>
</dbReference>
<protein>
    <recommendedName>
        <fullName evidence="7">Pre-mRNA-splicing factor SYF2</fullName>
    </recommendedName>
</protein>
<feature type="coiled-coil region" evidence="8">
    <location>
        <begin position="7"/>
        <end position="76"/>
    </location>
</feature>
<gene>
    <name evidence="9" type="ORF">RF11_04497</name>
</gene>
<dbReference type="GO" id="GO:0071013">
    <property type="term" value="C:catalytic step 2 spliceosome"/>
    <property type="evidence" value="ECO:0007669"/>
    <property type="project" value="TreeGrafter"/>
</dbReference>
<comment type="caution">
    <text evidence="9">The sequence shown here is derived from an EMBL/GenBank/DDBJ whole genome shotgun (WGS) entry which is preliminary data.</text>
</comment>
<keyword evidence="5 7" id="KW-0508">mRNA splicing</keyword>
<dbReference type="PANTHER" id="PTHR13264:SF5">
    <property type="entry name" value="PRE-MRNA-SPLICING FACTOR SYF2"/>
    <property type="match status" value="1"/>
</dbReference>
<keyword evidence="6 7" id="KW-0539">Nucleus</keyword>
<dbReference type="InterPro" id="IPR013260">
    <property type="entry name" value="mRNA_splic_SYF2"/>
</dbReference>
<dbReference type="OrthoDB" id="199717at2759"/>
<keyword evidence="8" id="KW-0175">Coiled coil</keyword>
<evidence type="ECO:0000313" key="9">
    <source>
        <dbReference type="EMBL" id="KII73509.1"/>
    </source>
</evidence>
<keyword evidence="4 7" id="KW-0747">Spliceosome</keyword>
<accession>A0A0C2J6R4</accession>
<keyword evidence="3 7" id="KW-0507">mRNA processing</keyword>
<evidence type="ECO:0000256" key="2">
    <source>
        <dbReference type="ARBA" id="ARBA00010028"/>
    </source>
</evidence>
<comment type="similarity">
    <text evidence="2 7">Belongs to the SYF2 family.</text>
</comment>
<dbReference type="AlphaFoldDB" id="A0A0C2J6R4"/>
<comment type="subunit">
    <text evidence="7">May be part of a spliceosome complex.</text>
</comment>
<evidence type="ECO:0000256" key="5">
    <source>
        <dbReference type="ARBA" id="ARBA00023187"/>
    </source>
</evidence>
<dbReference type="OMA" id="LRMKMNA"/>
<organism evidence="9 10">
    <name type="scientific">Thelohanellus kitauei</name>
    <name type="common">Myxosporean</name>
    <dbReference type="NCBI Taxonomy" id="669202"/>
    <lineage>
        <taxon>Eukaryota</taxon>
        <taxon>Metazoa</taxon>
        <taxon>Cnidaria</taxon>
        <taxon>Myxozoa</taxon>
        <taxon>Myxosporea</taxon>
        <taxon>Bivalvulida</taxon>
        <taxon>Platysporina</taxon>
        <taxon>Myxobolidae</taxon>
        <taxon>Thelohanellus</taxon>
    </lineage>
</organism>
<evidence type="ECO:0000256" key="4">
    <source>
        <dbReference type="ARBA" id="ARBA00022728"/>
    </source>
</evidence>
<dbReference type="Proteomes" id="UP000031668">
    <property type="component" value="Unassembled WGS sequence"/>
</dbReference>
<keyword evidence="10" id="KW-1185">Reference proteome</keyword>
<evidence type="ECO:0000256" key="6">
    <source>
        <dbReference type="ARBA" id="ARBA00023242"/>
    </source>
</evidence>
<name>A0A0C2J6R4_THEKT</name>